<sequence>MIEMLGKTEDHQVNKRKAIAAILIIIFLSGCSTLPRINTNSQHELSNSATAATASELELPPKMNMENIKKAFAEFINYRLWFYPNETEKQFDFAPLVGKELTAEVRVYTSDTQSVYIQTELGDWLAKIIYSNGIVYASGFIKQADKDLYPPGNYENAGNLMIKVESPHKPNYGTSPRKDKMIKAVEEYATDRCQDFAQGTESELWKGAKVYIVDFYEYEDVVNVWFVRLDGLASYAPVQLTEGEHEFNTQGVQGYDIPDIKKLNKKDEDTSFFEKQLEDAVKQFYCS</sequence>
<dbReference type="PROSITE" id="PS51257">
    <property type="entry name" value="PROKAR_LIPOPROTEIN"/>
    <property type="match status" value="1"/>
</dbReference>
<dbReference type="EMBL" id="MYFO01000005">
    <property type="protein sequence ID" value="TFE90231.1"/>
    <property type="molecule type" value="Genomic_DNA"/>
</dbReference>
<proteinExistence type="predicted"/>
<organism evidence="1 2">
    <name type="scientific">Paenibacillus athensensis</name>
    <dbReference type="NCBI Taxonomy" id="1967502"/>
    <lineage>
        <taxon>Bacteria</taxon>
        <taxon>Bacillati</taxon>
        <taxon>Bacillota</taxon>
        <taxon>Bacilli</taxon>
        <taxon>Bacillales</taxon>
        <taxon>Paenibacillaceae</taxon>
        <taxon>Paenibacillus</taxon>
    </lineage>
</organism>
<dbReference type="AlphaFoldDB" id="A0A4Y8Q9E7"/>
<evidence type="ECO:0000313" key="1">
    <source>
        <dbReference type="EMBL" id="TFE90231.1"/>
    </source>
</evidence>
<name>A0A4Y8Q9E7_9BACL</name>
<comment type="caution">
    <text evidence="1">The sequence shown here is derived from an EMBL/GenBank/DDBJ whole genome shotgun (WGS) entry which is preliminary data.</text>
</comment>
<keyword evidence="2" id="KW-1185">Reference proteome</keyword>
<protein>
    <recommendedName>
        <fullName evidence="3">Lipoprotein</fullName>
    </recommendedName>
</protein>
<evidence type="ECO:0008006" key="3">
    <source>
        <dbReference type="Google" id="ProtNLM"/>
    </source>
</evidence>
<reference evidence="1 2" key="1">
    <citation type="submission" date="2017-03" db="EMBL/GenBank/DDBJ databases">
        <title>Isolation of Levoglucosan Utilizing Bacteria.</title>
        <authorList>
            <person name="Arya A.S."/>
        </authorList>
    </citation>
    <scope>NUCLEOTIDE SEQUENCE [LARGE SCALE GENOMIC DNA]</scope>
    <source>
        <strain evidence="1 2">MEC069</strain>
    </source>
</reference>
<accession>A0A4Y8Q9E7</accession>
<gene>
    <name evidence="1" type="ORF">B5M42_06075</name>
</gene>
<dbReference type="Proteomes" id="UP000298246">
    <property type="component" value="Unassembled WGS sequence"/>
</dbReference>
<evidence type="ECO:0000313" key="2">
    <source>
        <dbReference type="Proteomes" id="UP000298246"/>
    </source>
</evidence>